<accession>A0AAE4B9I2</accession>
<proteinExistence type="inferred from homology"/>
<reference evidence="6" key="1">
    <citation type="submission" date="2019-07" db="EMBL/GenBank/DDBJ databases">
        <title>Phylogenomic Reclassification of ATCC Bacillus Strains and Various Taxa within the Genus Bacillus.</title>
        <authorList>
            <person name="Riojas M.A."/>
            <person name="Frank A.M."/>
            <person name="Fenn S.L."/>
            <person name="King S."/>
            <person name="Brower S."/>
            <person name="Hazbon M.H."/>
        </authorList>
    </citation>
    <scope>NUCLEOTIDE SEQUENCE</scope>
    <source>
        <strain evidence="6">ATCC 27142</strain>
    </source>
</reference>
<evidence type="ECO:0000313" key="7">
    <source>
        <dbReference type="Proteomes" id="UP001182042"/>
    </source>
</evidence>
<dbReference type="SMART" id="SM00382">
    <property type="entry name" value="AAA"/>
    <property type="match status" value="1"/>
</dbReference>
<name>A0AAE4B9I2_BACPU</name>
<dbReference type="Proteomes" id="UP001182042">
    <property type="component" value="Unassembled WGS sequence"/>
</dbReference>
<protein>
    <submittedName>
        <fullName evidence="6">ABC transporter ATP-binding protein</fullName>
    </submittedName>
</protein>
<feature type="domain" description="ABC transporter" evidence="5">
    <location>
        <begin position="6"/>
        <end position="234"/>
    </location>
</feature>
<evidence type="ECO:0000256" key="1">
    <source>
        <dbReference type="ARBA" id="ARBA00005417"/>
    </source>
</evidence>
<dbReference type="AlphaFoldDB" id="A0AAE4B9I2"/>
<dbReference type="SUPFAM" id="SSF52540">
    <property type="entry name" value="P-loop containing nucleoside triphosphate hydrolases"/>
    <property type="match status" value="1"/>
</dbReference>
<dbReference type="InterPro" id="IPR003593">
    <property type="entry name" value="AAA+_ATPase"/>
</dbReference>
<dbReference type="GO" id="GO:0016887">
    <property type="term" value="F:ATP hydrolysis activity"/>
    <property type="evidence" value="ECO:0007669"/>
    <property type="project" value="InterPro"/>
</dbReference>
<dbReference type="InterPro" id="IPR027417">
    <property type="entry name" value="P-loop_NTPase"/>
</dbReference>
<evidence type="ECO:0000259" key="5">
    <source>
        <dbReference type="PROSITE" id="PS50893"/>
    </source>
</evidence>
<keyword evidence="2" id="KW-0813">Transport</keyword>
<dbReference type="Pfam" id="PF00005">
    <property type="entry name" value="ABC_tran"/>
    <property type="match status" value="1"/>
</dbReference>
<organism evidence="6 7">
    <name type="scientific">Bacillus pumilus</name>
    <name type="common">Bacillus mesentericus</name>
    <dbReference type="NCBI Taxonomy" id="1408"/>
    <lineage>
        <taxon>Bacteria</taxon>
        <taxon>Bacillati</taxon>
        <taxon>Bacillota</taxon>
        <taxon>Bacilli</taxon>
        <taxon>Bacillales</taxon>
        <taxon>Bacillaceae</taxon>
        <taxon>Bacillus</taxon>
    </lineage>
</organism>
<comment type="caution">
    <text evidence="6">The sequence shown here is derived from an EMBL/GenBank/DDBJ whole genome shotgun (WGS) entry which is preliminary data.</text>
</comment>
<evidence type="ECO:0000256" key="4">
    <source>
        <dbReference type="ARBA" id="ARBA00022840"/>
    </source>
</evidence>
<dbReference type="PANTHER" id="PTHR43335">
    <property type="entry name" value="ABC TRANSPORTER, ATP-BINDING PROTEIN"/>
    <property type="match status" value="1"/>
</dbReference>
<dbReference type="GO" id="GO:0005524">
    <property type="term" value="F:ATP binding"/>
    <property type="evidence" value="ECO:0007669"/>
    <property type="project" value="UniProtKB-KW"/>
</dbReference>
<sequence length="308" mass="34777">MQSAVLKVEKVDKRIGRKMILKDISIEIGRGEIVGLLGPNGSGKTTLIRLIVGLMKKNNGRIMINGYSQDEDFLHAMSSVGAIIENPEFYSYLTGFENLELYAAMHDGVTEERMQEVVKRVRLEHAIHQKVKTYSLGMKQRLGIAQAILHQPNLLILDEPTNGLDPAGMKEFREHLQMLVREEGTSVLFATHLLHEVEELCDRMIIIQKGQIKASAKLRDMEGKEQILMNIQPVEKAVSWLDTQAYTYERNGARVLLQLNKEQVPELNKQLVLAGFDVLEMTPQKPSIEEAFMKWTEGGTADASTHQE</sequence>
<keyword evidence="4 6" id="KW-0067">ATP-binding</keyword>
<dbReference type="InterPro" id="IPR003439">
    <property type="entry name" value="ABC_transporter-like_ATP-bd"/>
</dbReference>
<dbReference type="EMBL" id="VKQA01000004">
    <property type="protein sequence ID" value="MDR4251425.1"/>
    <property type="molecule type" value="Genomic_DNA"/>
</dbReference>
<dbReference type="InterPro" id="IPR017871">
    <property type="entry name" value="ABC_transporter-like_CS"/>
</dbReference>
<dbReference type="PROSITE" id="PS50893">
    <property type="entry name" value="ABC_TRANSPORTER_2"/>
    <property type="match status" value="1"/>
</dbReference>
<dbReference type="PROSITE" id="PS00211">
    <property type="entry name" value="ABC_TRANSPORTER_1"/>
    <property type="match status" value="1"/>
</dbReference>
<keyword evidence="3" id="KW-0547">Nucleotide-binding</keyword>
<evidence type="ECO:0000256" key="3">
    <source>
        <dbReference type="ARBA" id="ARBA00022741"/>
    </source>
</evidence>
<evidence type="ECO:0000313" key="6">
    <source>
        <dbReference type="EMBL" id="MDR4251425.1"/>
    </source>
</evidence>
<comment type="similarity">
    <text evidence="1">Belongs to the ABC transporter superfamily.</text>
</comment>
<gene>
    <name evidence="6" type="ORF">FO508_13905</name>
</gene>
<evidence type="ECO:0000256" key="2">
    <source>
        <dbReference type="ARBA" id="ARBA00022448"/>
    </source>
</evidence>
<dbReference type="PANTHER" id="PTHR43335:SF4">
    <property type="entry name" value="ABC TRANSPORTER, ATP-BINDING PROTEIN"/>
    <property type="match status" value="1"/>
</dbReference>
<dbReference type="Gene3D" id="3.40.50.300">
    <property type="entry name" value="P-loop containing nucleotide triphosphate hydrolases"/>
    <property type="match status" value="1"/>
</dbReference>
<dbReference type="RefSeq" id="WP_309416158.1">
    <property type="nucleotide sequence ID" value="NZ_CP187658.1"/>
</dbReference>